<dbReference type="EMBL" id="KI687027">
    <property type="protein sequence ID" value="ETK83309.1"/>
    <property type="molecule type" value="Genomic_DNA"/>
</dbReference>
<evidence type="ECO:0000259" key="1">
    <source>
        <dbReference type="Pfam" id="PF24626"/>
    </source>
</evidence>
<dbReference type="Pfam" id="PF24626">
    <property type="entry name" value="SH3_Tf2-1"/>
    <property type="match status" value="1"/>
</dbReference>
<evidence type="ECO:0000313" key="2">
    <source>
        <dbReference type="EMBL" id="ETK83309.1"/>
    </source>
</evidence>
<dbReference type="InterPro" id="IPR016197">
    <property type="entry name" value="Chromo-like_dom_sf"/>
</dbReference>
<dbReference type="InterPro" id="IPR056924">
    <property type="entry name" value="SH3_Tf2-1"/>
</dbReference>
<dbReference type="SUPFAM" id="SSF54160">
    <property type="entry name" value="Chromo domain-like"/>
    <property type="match status" value="1"/>
</dbReference>
<sequence>DLDLAHLGTEGKRKFAPRFIYPYKILKLTGPDTYELALPPGHRLHPGYLVSRHRTYTRDDDPTRSTDVQRVLTADGSEGHLVHSIVNHRRVKGVRQLKVKWLDRSLGSSWNR</sequence>
<dbReference type="AlphaFoldDB" id="W2GK57"/>
<accession>W2GK57</accession>
<gene>
    <name evidence="2" type="ORF">L915_11448</name>
</gene>
<organism evidence="2">
    <name type="scientific">Phytophthora nicotianae</name>
    <name type="common">Potato buckeye rot agent</name>
    <name type="synonym">Phytophthora parasitica</name>
    <dbReference type="NCBI Taxonomy" id="4792"/>
    <lineage>
        <taxon>Eukaryota</taxon>
        <taxon>Sar</taxon>
        <taxon>Stramenopiles</taxon>
        <taxon>Oomycota</taxon>
        <taxon>Peronosporomycetes</taxon>
        <taxon>Peronosporales</taxon>
        <taxon>Peronosporaceae</taxon>
        <taxon>Phytophthora</taxon>
    </lineage>
</organism>
<dbReference type="Proteomes" id="UP000053236">
    <property type="component" value="Unassembled WGS sequence"/>
</dbReference>
<proteinExistence type="predicted"/>
<reference evidence="2" key="1">
    <citation type="submission" date="2013-11" db="EMBL/GenBank/DDBJ databases">
        <title>The Genome Sequence of Phytophthora parasitica CJ02B3.</title>
        <authorList>
            <consortium name="The Broad Institute Genomics Platform"/>
            <person name="Russ C."/>
            <person name="Tyler B."/>
            <person name="Panabieres F."/>
            <person name="Shan W."/>
            <person name="Tripathy S."/>
            <person name="Grunwald N."/>
            <person name="Machado M."/>
            <person name="Johnson C.S."/>
            <person name="Arredondo F."/>
            <person name="Hong C."/>
            <person name="Coffey M."/>
            <person name="Young S.K."/>
            <person name="Zeng Q."/>
            <person name="Gargeya S."/>
            <person name="Fitzgerald M."/>
            <person name="Abouelleil A."/>
            <person name="Alvarado L."/>
            <person name="Chapman S.B."/>
            <person name="Gainer-Dewar J."/>
            <person name="Goldberg J."/>
            <person name="Griggs A."/>
            <person name="Gujja S."/>
            <person name="Hansen M."/>
            <person name="Howarth C."/>
            <person name="Imamovic A."/>
            <person name="Ireland A."/>
            <person name="Larimer J."/>
            <person name="McCowan C."/>
            <person name="Murphy C."/>
            <person name="Pearson M."/>
            <person name="Poon T.W."/>
            <person name="Priest M."/>
            <person name="Roberts A."/>
            <person name="Saif S."/>
            <person name="Shea T."/>
            <person name="Sykes S."/>
            <person name="Wortman J."/>
            <person name="Nusbaum C."/>
            <person name="Birren B."/>
        </authorList>
    </citation>
    <scope>NUCLEOTIDE SEQUENCE [LARGE SCALE GENOMIC DNA]</scope>
    <source>
        <strain evidence="2">CJ02B3</strain>
    </source>
</reference>
<protein>
    <recommendedName>
        <fullName evidence="1">Tf2-1-like SH3-like domain-containing protein</fullName>
    </recommendedName>
</protein>
<dbReference type="VEuPathDB" id="FungiDB:PPTG_24175"/>
<feature type="non-terminal residue" evidence="2">
    <location>
        <position position="1"/>
    </location>
</feature>
<feature type="domain" description="Tf2-1-like SH3-like" evidence="1">
    <location>
        <begin position="11"/>
        <end position="56"/>
    </location>
</feature>
<dbReference type="CDD" id="cd00024">
    <property type="entry name" value="CD_CSD"/>
    <property type="match status" value="1"/>
</dbReference>
<name>W2GK57_PHYNI</name>